<dbReference type="PANTHER" id="PTHR43304:SF1">
    <property type="entry name" value="PAC DOMAIN-CONTAINING PROTEIN"/>
    <property type="match status" value="1"/>
</dbReference>
<keyword evidence="5" id="KW-0418">Kinase</keyword>
<feature type="modified residue" description="4-aspartylphosphate" evidence="7">
    <location>
        <position position="1050"/>
    </location>
</feature>
<evidence type="ECO:0000313" key="15">
    <source>
        <dbReference type="Proteomes" id="UP001375370"/>
    </source>
</evidence>
<dbReference type="Pfam" id="PF00512">
    <property type="entry name" value="HisKA"/>
    <property type="match status" value="1"/>
</dbReference>
<dbReference type="InterPro" id="IPR036097">
    <property type="entry name" value="HisK_dim/P_sf"/>
</dbReference>
<evidence type="ECO:0000259" key="11">
    <source>
        <dbReference type="PROSITE" id="PS50110"/>
    </source>
</evidence>
<dbReference type="RefSeq" id="WP_338739322.1">
    <property type="nucleotide sequence ID" value="NZ_CP146612.1"/>
</dbReference>
<gene>
    <name evidence="14" type="ORF">V8247_04910</name>
</gene>
<dbReference type="SUPFAM" id="SSF47384">
    <property type="entry name" value="Homodimeric domain of signal transducing histidine kinase"/>
    <property type="match status" value="1"/>
</dbReference>
<evidence type="ECO:0000256" key="6">
    <source>
        <dbReference type="ARBA" id="ARBA00023012"/>
    </source>
</evidence>
<dbReference type="SUPFAM" id="SSF52172">
    <property type="entry name" value="CheY-like"/>
    <property type="match status" value="1"/>
</dbReference>
<feature type="domain" description="Histidine kinase" evidence="10">
    <location>
        <begin position="764"/>
        <end position="976"/>
    </location>
</feature>
<keyword evidence="6" id="KW-0902">Two-component regulatory system</keyword>
<dbReference type="Pfam" id="PF02518">
    <property type="entry name" value="HATPase_c"/>
    <property type="match status" value="1"/>
</dbReference>
<dbReference type="SMART" id="SM00448">
    <property type="entry name" value="REC"/>
    <property type="match status" value="1"/>
</dbReference>
<dbReference type="PRINTS" id="PR00344">
    <property type="entry name" value="BCTRLSENSOR"/>
</dbReference>
<dbReference type="InterPro" id="IPR007892">
    <property type="entry name" value="CHASE4"/>
</dbReference>
<dbReference type="InterPro" id="IPR013655">
    <property type="entry name" value="PAS_fold_3"/>
</dbReference>
<dbReference type="Gene3D" id="1.10.287.130">
    <property type="match status" value="1"/>
</dbReference>
<evidence type="ECO:0000256" key="9">
    <source>
        <dbReference type="SAM" id="Phobius"/>
    </source>
</evidence>
<feature type="domain" description="PAC" evidence="13">
    <location>
        <begin position="692"/>
        <end position="744"/>
    </location>
</feature>
<evidence type="ECO:0000256" key="4">
    <source>
        <dbReference type="ARBA" id="ARBA00022679"/>
    </source>
</evidence>
<evidence type="ECO:0000259" key="13">
    <source>
        <dbReference type="PROSITE" id="PS50113"/>
    </source>
</evidence>
<dbReference type="InterPro" id="IPR035965">
    <property type="entry name" value="PAS-like_dom_sf"/>
</dbReference>
<evidence type="ECO:0000259" key="12">
    <source>
        <dbReference type="PROSITE" id="PS50112"/>
    </source>
</evidence>
<dbReference type="SMART" id="SM00387">
    <property type="entry name" value="HATPase_c"/>
    <property type="match status" value="1"/>
</dbReference>
<feature type="transmembrane region" description="Helical" evidence="9">
    <location>
        <begin position="277"/>
        <end position="297"/>
    </location>
</feature>
<accession>A0ABZ2J7P2</accession>
<evidence type="ECO:0000256" key="7">
    <source>
        <dbReference type="PROSITE-ProRule" id="PRU00169"/>
    </source>
</evidence>
<keyword evidence="9" id="KW-0472">Membrane</keyword>
<dbReference type="InterPro" id="IPR004358">
    <property type="entry name" value="Sig_transdc_His_kin-like_C"/>
</dbReference>
<proteinExistence type="predicted"/>
<dbReference type="InterPro" id="IPR052162">
    <property type="entry name" value="Sensor_kinase/Photoreceptor"/>
</dbReference>
<dbReference type="SUPFAM" id="SSF55874">
    <property type="entry name" value="ATPase domain of HSP90 chaperone/DNA topoisomerase II/histidine kinase"/>
    <property type="match status" value="1"/>
</dbReference>
<dbReference type="SMART" id="SM00091">
    <property type="entry name" value="PAS"/>
    <property type="match status" value="3"/>
</dbReference>
<dbReference type="Pfam" id="PF00989">
    <property type="entry name" value="PAS"/>
    <property type="match status" value="1"/>
</dbReference>
<keyword evidence="4" id="KW-0808">Transferase</keyword>
<dbReference type="EMBL" id="CP146612">
    <property type="protein sequence ID" value="WWX26293.1"/>
    <property type="molecule type" value="Genomic_DNA"/>
</dbReference>
<dbReference type="Gene3D" id="3.40.50.2300">
    <property type="match status" value="1"/>
</dbReference>
<evidence type="ECO:0000256" key="8">
    <source>
        <dbReference type="SAM" id="Coils"/>
    </source>
</evidence>
<dbReference type="InterPro" id="IPR000014">
    <property type="entry name" value="PAS"/>
</dbReference>
<dbReference type="InterPro" id="IPR005467">
    <property type="entry name" value="His_kinase_dom"/>
</dbReference>
<dbReference type="PROSITE" id="PS50112">
    <property type="entry name" value="PAS"/>
    <property type="match status" value="3"/>
</dbReference>
<evidence type="ECO:0000256" key="2">
    <source>
        <dbReference type="ARBA" id="ARBA00012438"/>
    </source>
</evidence>
<dbReference type="NCBIfam" id="TIGR00229">
    <property type="entry name" value="sensory_box"/>
    <property type="match status" value="3"/>
</dbReference>
<dbReference type="PROSITE" id="PS50113">
    <property type="entry name" value="PAC"/>
    <property type="match status" value="2"/>
</dbReference>
<dbReference type="Pfam" id="PF05228">
    <property type="entry name" value="CHASE4"/>
    <property type="match status" value="1"/>
</dbReference>
<dbReference type="InterPro" id="IPR011006">
    <property type="entry name" value="CheY-like_superfamily"/>
</dbReference>
<dbReference type="PROSITE" id="PS50110">
    <property type="entry name" value="RESPONSE_REGULATORY"/>
    <property type="match status" value="1"/>
</dbReference>
<dbReference type="PANTHER" id="PTHR43304">
    <property type="entry name" value="PHYTOCHROME-LIKE PROTEIN CPH1"/>
    <property type="match status" value="1"/>
</dbReference>
<feature type="domain" description="PAC" evidence="13">
    <location>
        <begin position="562"/>
        <end position="613"/>
    </location>
</feature>
<dbReference type="Gene3D" id="3.30.450.20">
    <property type="entry name" value="PAS domain"/>
    <property type="match status" value="3"/>
</dbReference>
<keyword evidence="9" id="KW-1133">Transmembrane helix</keyword>
<dbReference type="Pfam" id="PF00072">
    <property type="entry name" value="Response_reg"/>
    <property type="match status" value="1"/>
</dbReference>
<feature type="domain" description="PAS" evidence="12">
    <location>
        <begin position="357"/>
        <end position="434"/>
    </location>
</feature>
<reference evidence="14 15" key="1">
    <citation type="submission" date="2024-03" db="EMBL/GenBank/DDBJ databases">
        <title>A Dehalogenimonas Isolated from Estuarine Sediments Dihaloeliminates Chlorinated Alkanes.</title>
        <authorList>
            <person name="Yang Y."/>
            <person name="Wang H."/>
        </authorList>
    </citation>
    <scope>NUCLEOTIDE SEQUENCE [LARGE SCALE GENOMIC DNA]</scope>
    <source>
        <strain evidence="14 15">W</strain>
    </source>
</reference>
<name>A0ABZ2J7P2_9CHLR</name>
<evidence type="ECO:0000256" key="3">
    <source>
        <dbReference type="ARBA" id="ARBA00022553"/>
    </source>
</evidence>
<evidence type="ECO:0000256" key="1">
    <source>
        <dbReference type="ARBA" id="ARBA00000085"/>
    </source>
</evidence>
<feature type="domain" description="PAS" evidence="12">
    <location>
        <begin position="614"/>
        <end position="689"/>
    </location>
</feature>
<dbReference type="InterPro" id="IPR036890">
    <property type="entry name" value="HATPase_C_sf"/>
</dbReference>
<dbReference type="SMART" id="SM00086">
    <property type="entry name" value="PAC"/>
    <property type="match status" value="3"/>
</dbReference>
<dbReference type="CDD" id="cd00082">
    <property type="entry name" value="HisKA"/>
    <property type="match status" value="1"/>
</dbReference>
<keyword evidence="15" id="KW-1185">Reference proteome</keyword>
<dbReference type="CDD" id="cd00130">
    <property type="entry name" value="PAS"/>
    <property type="match status" value="3"/>
</dbReference>
<dbReference type="Pfam" id="PF13426">
    <property type="entry name" value="PAS_9"/>
    <property type="match status" value="1"/>
</dbReference>
<sequence>MKLSIRSKILVSLFALVMLVILGLYLSSQSVLLGSYLELEHEAMHVNLERVGLALDDELTKMGVINRDWAVWDDTYGFVQDANQDFIDANMDNDTLSNLGLDFMLFVRNDGEIVYEKVVDLDTQEAVSLPEGIKDYFQPGSHLLQHPVPDHLYREIITVSEGTYLIVSGPILPTSGEGGIAGSLVLGRLISERLINNIAHITQISFTVWDYSADALPGDISRAKFELSAEDHFIESSDSQTLAGYIAIQDYNSQPVLIIRVEMPRDIYLQGQATVNFYLLAAALASISLGLIIYLLMGRLVIRRLSLLATQVQTAGQTGVFPQVRMDSKGDEISLLSGEMATTFQKLKTINEELSESEERYKVLVSLGTESGEAIVMLSDADHLEGRQVFVSDSWARLTGYTFAELNSMSFFQLVSPEFQQDSLNRHRQKIRGNSLPGFFQMTIQTKNGSEVPIELTSSMTIYRGQPVNVLYIRDITERRHMEETLRREEEQLERLLNDTVEIIQSVAPDGKYIFVNQAWHDLLGYTATDLKRLTLFEVIHSDSLEHCRELFNQILAGQAKSNVSAGFLAKDGRVVNVEGNIVPRIEGGKVTATHGFFRDVTERTQIEQARRESERMYATLVDNLPGFVYRCANDRNWTMLFVSDGCLPVTGYRPEDFINNQRLAFGDIIQPDYREEISQQWEDVLSRREAFEKEYPITTASGETRWVWERGQGVFSDNGEVLFLEGFITDITERRSAEAKEKQLRDKAEMSSRLAAVGEMAAGIAHEINNPLTGVIGFSEMLMTREGLPNDIQEDLKIINDGSQRVKEIIRRMLIFAQQSKPSSHLSDIHELIENTLELRSYVLRTANIEVVREYAADLPPIMVDPGQMQQVFLNLIVNAEYAMKNAHDRGLLTIRTEQVGQWIRITFEDDGGGIPAEAKTKLFQPFYTTKEPGEGTGLGLSLSRGIILEHGGTIEESGEAGVGARFVITLPMVTLSEITQAERPSGETARTTAALRDLQVLVVDDESSVRSYVKAMLTSSGNRVDEAGAYQDAMQLLAERDYEVVLLDIRMPGKSGIELYSEITALYPHLSRRIIFITGDISDQGIKEYLEQRDLRWVTKPFDRATLEQRIGEMLQDTESGEGSSP</sequence>
<feature type="domain" description="PAS" evidence="12">
    <location>
        <begin position="489"/>
        <end position="559"/>
    </location>
</feature>
<dbReference type="SMART" id="SM00388">
    <property type="entry name" value="HisKA"/>
    <property type="match status" value="1"/>
</dbReference>
<dbReference type="InterPro" id="IPR001610">
    <property type="entry name" value="PAC"/>
</dbReference>
<organism evidence="14 15">
    <name type="scientific">Candidatus Dehalogenimonas loeffleri</name>
    <dbReference type="NCBI Taxonomy" id="3127115"/>
    <lineage>
        <taxon>Bacteria</taxon>
        <taxon>Bacillati</taxon>
        <taxon>Chloroflexota</taxon>
        <taxon>Dehalococcoidia</taxon>
        <taxon>Dehalococcoidales</taxon>
        <taxon>Dehalococcoidaceae</taxon>
        <taxon>Dehalogenimonas</taxon>
    </lineage>
</organism>
<dbReference type="InterPro" id="IPR003594">
    <property type="entry name" value="HATPase_dom"/>
</dbReference>
<keyword evidence="9" id="KW-0812">Transmembrane</keyword>
<evidence type="ECO:0000313" key="14">
    <source>
        <dbReference type="EMBL" id="WWX26293.1"/>
    </source>
</evidence>
<dbReference type="InterPro" id="IPR003661">
    <property type="entry name" value="HisK_dim/P_dom"/>
</dbReference>
<dbReference type="Pfam" id="PF08447">
    <property type="entry name" value="PAS_3"/>
    <property type="match status" value="1"/>
</dbReference>
<feature type="coiled-coil region" evidence="8">
    <location>
        <begin position="479"/>
        <end position="506"/>
    </location>
</feature>
<dbReference type="Gene3D" id="3.30.565.10">
    <property type="entry name" value="Histidine kinase-like ATPase, C-terminal domain"/>
    <property type="match status" value="1"/>
</dbReference>
<keyword evidence="8" id="KW-0175">Coiled coil</keyword>
<dbReference type="CDD" id="cd00156">
    <property type="entry name" value="REC"/>
    <property type="match status" value="1"/>
</dbReference>
<evidence type="ECO:0000259" key="10">
    <source>
        <dbReference type="PROSITE" id="PS50109"/>
    </source>
</evidence>
<feature type="domain" description="Response regulatory" evidence="11">
    <location>
        <begin position="1001"/>
        <end position="1117"/>
    </location>
</feature>
<comment type="catalytic activity">
    <reaction evidence="1">
        <text>ATP + protein L-histidine = ADP + protein N-phospho-L-histidine.</text>
        <dbReference type="EC" id="2.7.13.3"/>
    </reaction>
</comment>
<dbReference type="EC" id="2.7.13.3" evidence="2"/>
<protein>
    <recommendedName>
        <fullName evidence="2">histidine kinase</fullName>
        <ecNumber evidence="2">2.7.13.3</ecNumber>
    </recommendedName>
</protein>
<dbReference type="InterPro" id="IPR013767">
    <property type="entry name" value="PAS_fold"/>
</dbReference>
<evidence type="ECO:0000256" key="5">
    <source>
        <dbReference type="ARBA" id="ARBA00022777"/>
    </source>
</evidence>
<dbReference type="InterPro" id="IPR000700">
    <property type="entry name" value="PAS-assoc_C"/>
</dbReference>
<dbReference type="SUPFAM" id="SSF55785">
    <property type="entry name" value="PYP-like sensor domain (PAS domain)"/>
    <property type="match status" value="3"/>
</dbReference>
<dbReference type="Proteomes" id="UP001375370">
    <property type="component" value="Chromosome"/>
</dbReference>
<dbReference type="InterPro" id="IPR001789">
    <property type="entry name" value="Sig_transdc_resp-reg_receiver"/>
</dbReference>
<keyword evidence="3 7" id="KW-0597">Phosphoprotein</keyword>
<dbReference type="PROSITE" id="PS50109">
    <property type="entry name" value="HIS_KIN"/>
    <property type="match status" value="1"/>
</dbReference>